<dbReference type="EMBL" id="JASSZA010000009">
    <property type="protein sequence ID" value="KAK2101415.1"/>
    <property type="molecule type" value="Genomic_DNA"/>
</dbReference>
<organism evidence="1 2">
    <name type="scientific">Saguinus oedipus</name>
    <name type="common">Cotton-top tamarin</name>
    <name type="synonym">Oedipomidas oedipus</name>
    <dbReference type="NCBI Taxonomy" id="9490"/>
    <lineage>
        <taxon>Eukaryota</taxon>
        <taxon>Metazoa</taxon>
        <taxon>Chordata</taxon>
        <taxon>Craniata</taxon>
        <taxon>Vertebrata</taxon>
        <taxon>Euteleostomi</taxon>
        <taxon>Mammalia</taxon>
        <taxon>Eutheria</taxon>
        <taxon>Euarchontoglires</taxon>
        <taxon>Primates</taxon>
        <taxon>Haplorrhini</taxon>
        <taxon>Platyrrhini</taxon>
        <taxon>Cebidae</taxon>
        <taxon>Callitrichinae</taxon>
        <taxon>Saguinus</taxon>
    </lineage>
</organism>
<name>A0ABQ9UXF2_SAGOE</name>
<comment type="caution">
    <text evidence="1">The sequence shown here is derived from an EMBL/GenBank/DDBJ whole genome shotgun (WGS) entry which is preliminary data.</text>
</comment>
<sequence>MKAEEMPEGPKEIQWLNKAMMCWWVNKKEQCPLVCTFPTFRKPPNERRSLELQ</sequence>
<evidence type="ECO:0000313" key="1">
    <source>
        <dbReference type="EMBL" id="KAK2101415.1"/>
    </source>
</evidence>
<feature type="non-terminal residue" evidence="1">
    <location>
        <position position="53"/>
    </location>
</feature>
<proteinExistence type="predicted"/>
<accession>A0ABQ9UXF2</accession>
<reference evidence="1 2" key="1">
    <citation type="submission" date="2023-05" db="EMBL/GenBank/DDBJ databases">
        <title>B98-5 Cell Line De Novo Hybrid Assembly: An Optical Mapping Approach.</title>
        <authorList>
            <person name="Kananen K."/>
            <person name="Auerbach J.A."/>
            <person name="Kautto E."/>
            <person name="Blachly J.S."/>
        </authorList>
    </citation>
    <scope>NUCLEOTIDE SEQUENCE [LARGE SCALE GENOMIC DNA]</scope>
    <source>
        <strain evidence="1">B95-8</strain>
        <tissue evidence="1">Cell line</tissue>
    </source>
</reference>
<keyword evidence="2" id="KW-1185">Reference proteome</keyword>
<gene>
    <name evidence="1" type="ORF">P7K49_019081</name>
</gene>
<protein>
    <submittedName>
        <fullName evidence="1">Uncharacterized protein</fullName>
    </submittedName>
</protein>
<dbReference type="Proteomes" id="UP001266305">
    <property type="component" value="Unassembled WGS sequence"/>
</dbReference>
<evidence type="ECO:0000313" key="2">
    <source>
        <dbReference type="Proteomes" id="UP001266305"/>
    </source>
</evidence>